<evidence type="ECO:0000256" key="2">
    <source>
        <dbReference type="ARBA" id="ARBA00007306"/>
    </source>
</evidence>
<evidence type="ECO:0000256" key="9">
    <source>
        <dbReference type="PROSITE-ProRule" id="PRU00221"/>
    </source>
</evidence>
<accession>A0A433DDS1</accession>
<dbReference type="InterPro" id="IPR011494">
    <property type="entry name" value="HIRA-like_C"/>
</dbReference>
<evidence type="ECO:0000256" key="3">
    <source>
        <dbReference type="ARBA" id="ARBA00022574"/>
    </source>
</evidence>
<evidence type="ECO:0000256" key="7">
    <source>
        <dbReference type="ARBA" id="ARBA00023163"/>
    </source>
</evidence>
<feature type="compositionally biased region" description="Polar residues" evidence="11">
    <location>
        <begin position="474"/>
        <end position="486"/>
    </location>
</feature>
<organism evidence="14 15">
    <name type="scientific">Jimgerdemannia flammicorona</name>
    <dbReference type="NCBI Taxonomy" id="994334"/>
    <lineage>
        <taxon>Eukaryota</taxon>
        <taxon>Fungi</taxon>
        <taxon>Fungi incertae sedis</taxon>
        <taxon>Mucoromycota</taxon>
        <taxon>Mucoromycotina</taxon>
        <taxon>Endogonomycetes</taxon>
        <taxon>Endogonales</taxon>
        <taxon>Endogonaceae</taxon>
        <taxon>Jimgerdemannia</taxon>
    </lineage>
</organism>
<dbReference type="InterPro" id="IPR031120">
    <property type="entry name" value="HIR1-like"/>
</dbReference>
<evidence type="ECO:0000256" key="11">
    <source>
        <dbReference type="SAM" id="MobiDB-lite"/>
    </source>
</evidence>
<dbReference type="GO" id="GO:0006355">
    <property type="term" value="P:regulation of DNA-templated transcription"/>
    <property type="evidence" value="ECO:0007669"/>
    <property type="project" value="InterPro"/>
</dbReference>
<comment type="caution">
    <text evidence="14">The sequence shown here is derived from an EMBL/GenBank/DDBJ whole genome shotgun (WGS) entry which is preliminary data.</text>
</comment>
<feature type="repeat" description="WD" evidence="9">
    <location>
        <begin position="232"/>
        <end position="263"/>
    </location>
</feature>
<dbReference type="SMART" id="SM00320">
    <property type="entry name" value="WD40"/>
    <property type="match status" value="5"/>
</dbReference>
<dbReference type="AlphaFoldDB" id="A0A433DDS1"/>
<evidence type="ECO:0000256" key="6">
    <source>
        <dbReference type="ARBA" id="ARBA00023015"/>
    </source>
</evidence>
<comment type="subcellular location">
    <subcellularLocation>
        <location evidence="1 10">Nucleus</location>
    </subcellularLocation>
</comment>
<keyword evidence="7 10" id="KW-0804">Transcription</keyword>
<evidence type="ECO:0000256" key="1">
    <source>
        <dbReference type="ARBA" id="ARBA00004123"/>
    </source>
</evidence>
<gene>
    <name evidence="14" type="ORF">BC936DRAFT_143544</name>
</gene>
<name>A0A433DDS1_9FUNG</name>
<evidence type="ECO:0000256" key="4">
    <source>
        <dbReference type="ARBA" id="ARBA00022737"/>
    </source>
</evidence>
<dbReference type="InterPro" id="IPR015943">
    <property type="entry name" value="WD40/YVTN_repeat-like_dom_sf"/>
</dbReference>
<feature type="region of interest" description="Disordered" evidence="11">
    <location>
        <begin position="474"/>
        <end position="557"/>
    </location>
</feature>
<dbReference type="PROSITE" id="PS50082">
    <property type="entry name" value="WD_REPEATS_2"/>
    <property type="match status" value="3"/>
</dbReference>
<feature type="domain" description="Protein HIRA-like C-terminal" evidence="12">
    <location>
        <begin position="770"/>
        <end position="1000"/>
    </location>
</feature>
<keyword evidence="8 10" id="KW-0539">Nucleus</keyword>
<dbReference type="GO" id="GO:0006338">
    <property type="term" value="P:chromatin remodeling"/>
    <property type="evidence" value="ECO:0007669"/>
    <property type="project" value="InterPro"/>
</dbReference>
<dbReference type="GO" id="GO:0031491">
    <property type="term" value="F:nucleosome binding"/>
    <property type="evidence" value="ECO:0007669"/>
    <property type="project" value="TreeGrafter"/>
</dbReference>
<keyword evidence="15" id="KW-1185">Reference proteome</keyword>
<evidence type="ECO:0000259" key="13">
    <source>
        <dbReference type="Pfam" id="PF24105"/>
    </source>
</evidence>
<dbReference type="Pfam" id="PF00400">
    <property type="entry name" value="WD40"/>
    <property type="match status" value="2"/>
</dbReference>
<dbReference type="InterPro" id="IPR001680">
    <property type="entry name" value="WD40_rpt"/>
</dbReference>
<dbReference type="InterPro" id="IPR055410">
    <property type="entry name" value="Beta-prop_CAF1B_HIR1"/>
</dbReference>
<dbReference type="GO" id="GO:0005634">
    <property type="term" value="C:nucleus"/>
    <property type="evidence" value="ECO:0007669"/>
    <property type="project" value="UniProtKB-SubCell"/>
</dbReference>
<protein>
    <recommendedName>
        <fullName evidence="10">Protein HIR</fullName>
    </recommendedName>
</protein>
<dbReference type="Pfam" id="PF07569">
    <property type="entry name" value="Hira"/>
    <property type="match status" value="1"/>
</dbReference>
<evidence type="ECO:0000256" key="8">
    <source>
        <dbReference type="ARBA" id="ARBA00023242"/>
    </source>
</evidence>
<feature type="repeat" description="WD" evidence="9">
    <location>
        <begin position="47"/>
        <end position="72"/>
    </location>
</feature>
<feature type="compositionally biased region" description="Polar residues" evidence="11">
    <location>
        <begin position="530"/>
        <end position="550"/>
    </location>
</feature>
<dbReference type="PANTHER" id="PTHR13831:SF0">
    <property type="entry name" value="PROTEIN HIRA"/>
    <property type="match status" value="1"/>
</dbReference>
<dbReference type="OrthoDB" id="1741719at2759"/>
<evidence type="ECO:0000313" key="15">
    <source>
        <dbReference type="Proteomes" id="UP000268093"/>
    </source>
</evidence>
<dbReference type="GO" id="GO:0000785">
    <property type="term" value="C:chromatin"/>
    <property type="evidence" value="ECO:0007669"/>
    <property type="project" value="TreeGrafter"/>
</dbReference>
<dbReference type="PANTHER" id="PTHR13831">
    <property type="entry name" value="MEMBER OF THE HIR1 FAMILY OF WD-REPEAT PROTEINS"/>
    <property type="match status" value="1"/>
</dbReference>
<dbReference type="Pfam" id="PF24105">
    <property type="entry name" value="Beta-prop_CAF1B_HIR1"/>
    <property type="match status" value="1"/>
</dbReference>
<evidence type="ECO:0000256" key="5">
    <source>
        <dbReference type="ARBA" id="ARBA00022853"/>
    </source>
</evidence>
<comment type="function">
    <text evidence="10">Required for replication-independent chromatin assembly and for the periodic repression of histone gene transcription during the cell cycle.</text>
</comment>
<dbReference type="EMBL" id="RBNI01002724">
    <property type="protein sequence ID" value="RUP48977.1"/>
    <property type="molecule type" value="Genomic_DNA"/>
</dbReference>
<feature type="domain" description="CAF1B/HIR1 beta-propeller" evidence="13">
    <location>
        <begin position="48"/>
        <end position="188"/>
    </location>
</feature>
<feature type="repeat" description="WD" evidence="9">
    <location>
        <begin position="155"/>
        <end position="187"/>
    </location>
</feature>
<evidence type="ECO:0000259" key="12">
    <source>
        <dbReference type="Pfam" id="PF07569"/>
    </source>
</evidence>
<feature type="region of interest" description="Disordered" evidence="11">
    <location>
        <begin position="605"/>
        <end position="652"/>
    </location>
</feature>
<sequence>MNHNLTGSLTTVRHLNPALHLALLPTEAAELIDLAQTVADKKKKGCIYSVHVHPDGARLATGGLDTKVKIWNTAPLFDPSKENDDSILRLLCTMTMHNGAVLCVRWSNNDGRYLASGSDNDNLIIIWELDIGAGGSTTFGSTDVNVETWRAVKYLRGHESDVQDLAWSRDNQYLASCGVDGNVFVWDGKTFGEPAFLVAWSVEILRVPIRSTTQNAYWWGEGVLLIDRIIKLDQHQGFVKGVAWDPVGKFLASQSDDKTVKIWRTSDWGLEKDIKEPYTAAPGTTFFRRLSWSPEGSHIATANAVNGPVTTAAVISREAWKSDISLLGHDLPVEVTKNSNMAVPADATTGTMASVCALGGQDRSVSIWVTKYSRPLFVARDIFENNVYDLAWSPNGRHLIACSQDGTLACLQFQQGFGSCISPEETEKLLAKYGYKRKGAILAENPEQLDLEEEHAIAAKNLASARIANLMGANSNGGTSGPTTPIASPAVATPRGDHSPSLVGSPYPHDTANGTSSPFVTPAPPVATNVLMTSGSSSAPHSPVRQTVTIGPNGKKRIQPQFQTPQGLNSNMYHATPTLFSPEETIEMDTPSRAMPYGGIQTVGIGNKRKEPPAQNDMITPIKRGPLSAPGSLNKGKQADRRESIDGEGSTSPVKAEWMRSVVLPSTIERSQVRLGVPKVKSYLIKTLDGSTVSLECHNSQKKGGELYLIITEQGDMQQQRRTPVARLSAERNFVIRWRRVVQGRRLRGWDHLRVFTGRKTVSIHFLSWGFSLLPPLMLEATPCYMSVAKHCLMCLTATGLVYVWYISILSHHMGASFRLFTHSRDVARQTALLHAVSVAPILQLATFPDDDNLHDTPTIREASVRDNGVPVLVTSHHQAFAYHVEMKVWTRVAEPWFASSEFFGSAARAGKGSVLASLERASSAGMSGEGRGAGPFARHLMTSNQKTQSVLTMDHLETQLAASEILNSPIEFRHWLRCYAQRLADEGAKKRVEELCNDLLGPVFGLYQAANENFALRSQISQGVLSKRELLQEILPILGNNRAMQRIVTEYKASLDKMMILGS</sequence>
<dbReference type="CDD" id="cd00200">
    <property type="entry name" value="WD40"/>
    <property type="match status" value="1"/>
</dbReference>
<dbReference type="InterPro" id="IPR036322">
    <property type="entry name" value="WD40_repeat_dom_sf"/>
</dbReference>
<proteinExistence type="inferred from homology"/>
<dbReference type="GO" id="GO:0000417">
    <property type="term" value="C:HIR complex"/>
    <property type="evidence" value="ECO:0007669"/>
    <property type="project" value="TreeGrafter"/>
</dbReference>
<keyword evidence="6 10" id="KW-0805">Transcription regulation</keyword>
<evidence type="ECO:0000256" key="10">
    <source>
        <dbReference type="RuleBase" id="RU364014"/>
    </source>
</evidence>
<dbReference type="GO" id="GO:0006351">
    <property type="term" value="P:DNA-templated transcription"/>
    <property type="evidence" value="ECO:0007669"/>
    <property type="project" value="InterPro"/>
</dbReference>
<dbReference type="SUPFAM" id="SSF50978">
    <property type="entry name" value="WD40 repeat-like"/>
    <property type="match status" value="1"/>
</dbReference>
<keyword evidence="5 10" id="KW-0156">Chromatin regulator</keyword>
<dbReference type="Proteomes" id="UP000268093">
    <property type="component" value="Unassembled WGS sequence"/>
</dbReference>
<keyword evidence="10" id="KW-0678">Repressor</keyword>
<keyword evidence="3 9" id="KW-0853">WD repeat</keyword>
<reference evidence="14 15" key="1">
    <citation type="journal article" date="2018" name="New Phytol.">
        <title>Phylogenomics of Endogonaceae and evolution of mycorrhizas within Mucoromycota.</title>
        <authorList>
            <person name="Chang Y."/>
            <person name="Desiro A."/>
            <person name="Na H."/>
            <person name="Sandor L."/>
            <person name="Lipzen A."/>
            <person name="Clum A."/>
            <person name="Barry K."/>
            <person name="Grigoriev I.V."/>
            <person name="Martin F.M."/>
            <person name="Stajich J.E."/>
            <person name="Smith M.E."/>
            <person name="Bonito G."/>
            <person name="Spatafora J.W."/>
        </authorList>
    </citation>
    <scope>NUCLEOTIDE SEQUENCE [LARGE SCALE GENOMIC DNA]</scope>
    <source>
        <strain evidence="14 15">GMNB39</strain>
    </source>
</reference>
<evidence type="ECO:0000313" key="14">
    <source>
        <dbReference type="EMBL" id="RUP48977.1"/>
    </source>
</evidence>
<keyword evidence="4 10" id="KW-0677">Repeat</keyword>
<comment type="similarity">
    <text evidence="2 10">Belongs to the WD repeat HIR1 family.</text>
</comment>
<dbReference type="Gene3D" id="2.130.10.10">
    <property type="entry name" value="YVTN repeat-like/Quinoprotein amine dehydrogenase"/>
    <property type="match status" value="2"/>
</dbReference>
<dbReference type="PROSITE" id="PS50294">
    <property type="entry name" value="WD_REPEATS_REGION"/>
    <property type="match status" value="2"/>
</dbReference>